<organism evidence="7 8">
    <name type="scientific">Knufia fluminis</name>
    <dbReference type="NCBI Taxonomy" id="191047"/>
    <lineage>
        <taxon>Eukaryota</taxon>
        <taxon>Fungi</taxon>
        <taxon>Dikarya</taxon>
        <taxon>Ascomycota</taxon>
        <taxon>Pezizomycotina</taxon>
        <taxon>Eurotiomycetes</taxon>
        <taxon>Chaetothyriomycetidae</taxon>
        <taxon>Chaetothyriales</taxon>
        <taxon>Trichomeriaceae</taxon>
        <taxon>Knufia</taxon>
    </lineage>
</organism>
<dbReference type="PROSITE" id="PS50850">
    <property type="entry name" value="MFS"/>
    <property type="match status" value="1"/>
</dbReference>
<feature type="transmembrane region" description="Helical" evidence="5">
    <location>
        <begin position="402"/>
        <end position="425"/>
    </location>
</feature>
<dbReference type="PANTHER" id="PTHR23501:SF158">
    <property type="entry name" value="TRANSPORTER, PUTATIVE (AFU_ORTHOLOGUE AFUA_5G14490)-RELATED"/>
    <property type="match status" value="1"/>
</dbReference>
<dbReference type="PANTHER" id="PTHR23501">
    <property type="entry name" value="MAJOR FACILITATOR SUPERFAMILY"/>
    <property type="match status" value="1"/>
</dbReference>
<evidence type="ECO:0000256" key="2">
    <source>
        <dbReference type="ARBA" id="ARBA00022692"/>
    </source>
</evidence>
<evidence type="ECO:0000256" key="5">
    <source>
        <dbReference type="SAM" id="Phobius"/>
    </source>
</evidence>
<keyword evidence="2 5" id="KW-0812">Transmembrane</keyword>
<dbReference type="Gene3D" id="1.20.1720.10">
    <property type="entry name" value="Multidrug resistance protein D"/>
    <property type="match status" value="1"/>
</dbReference>
<feature type="transmembrane region" description="Helical" evidence="5">
    <location>
        <begin position="369"/>
        <end position="390"/>
    </location>
</feature>
<feature type="transmembrane region" description="Helical" evidence="5">
    <location>
        <begin position="12"/>
        <end position="37"/>
    </location>
</feature>
<proteinExistence type="predicted"/>
<evidence type="ECO:0000256" key="4">
    <source>
        <dbReference type="ARBA" id="ARBA00023136"/>
    </source>
</evidence>
<dbReference type="InterPro" id="IPR020846">
    <property type="entry name" value="MFS_dom"/>
</dbReference>
<reference evidence="7 8" key="1">
    <citation type="submission" date="2022-12" db="EMBL/GenBank/DDBJ databases">
        <title>Genomic features and morphological characterization of a novel Knufia sp. strain isolated from spacecraft assembly facility.</title>
        <authorList>
            <person name="Teixeira M."/>
            <person name="Chander A.M."/>
            <person name="Stajich J.E."/>
            <person name="Venkateswaran K."/>
        </authorList>
    </citation>
    <scope>NUCLEOTIDE SEQUENCE [LARGE SCALE GENOMIC DNA]</scope>
    <source>
        <strain evidence="7 8">FJI-L2-BK-P2</strain>
    </source>
</reference>
<feature type="transmembrane region" description="Helical" evidence="5">
    <location>
        <begin position="137"/>
        <end position="156"/>
    </location>
</feature>
<dbReference type="Pfam" id="PF07690">
    <property type="entry name" value="MFS_1"/>
    <property type="match status" value="1"/>
</dbReference>
<sequence>MPHTLHDHKIRLYVSVLALYLALFVAALDYSIVSTALPTIASHFRSASAYTWVGSAYLLAQAASAPTWAKLSDIWGRKIVVLIALVFFFFGSMMCALASSMGSLIAGRVLQGASGGGVVVLVNVVVSDLFSLRERGLILGLSGIVWTIALGSGPFVGGLLTEKLSWRWIWWINLPFCGTAFTLLTTCLDTPNPHTPLVAGLKAVDWVGSATIVGFAVMLPMGLTYGSEGTEWSSSRVVALIASGMATLVLFLLYEAKLAKHPIMPLRIFATRSNLAALVVCFCHGFTYISAAWFLPLYCQSVELASPLRAGILLLPSALSQAALYLASDVTIWKTGSYLWVIWIGMVFMTLGMGMFIDFGSHFSTAKVITYQLVVGLGIGFVFEAPLVALQAGVSQRDVASATAAFGFLPNLATSVSIVVGGVVFQAAMERQKHELLALLDSVDAARLSSEAAASVMLLRELQGPALEVVQQAFAQALRETWLLYTVSSTIGLGASIFIDAKELSTVQTEVVVGLQLQHISRSVNDE</sequence>
<gene>
    <name evidence="7" type="ORF">OHC33_011173</name>
</gene>
<name>A0AAN8ELU1_9EURO</name>
<feature type="domain" description="Major facilitator superfamily (MFS) profile" evidence="6">
    <location>
        <begin position="15"/>
        <end position="504"/>
    </location>
</feature>
<keyword evidence="4 5" id="KW-0472">Membrane</keyword>
<evidence type="ECO:0000256" key="1">
    <source>
        <dbReference type="ARBA" id="ARBA00004141"/>
    </source>
</evidence>
<evidence type="ECO:0000259" key="6">
    <source>
        <dbReference type="PROSITE" id="PS50850"/>
    </source>
</evidence>
<evidence type="ECO:0000313" key="8">
    <source>
        <dbReference type="Proteomes" id="UP001316803"/>
    </source>
</evidence>
<dbReference type="InterPro" id="IPR011701">
    <property type="entry name" value="MFS"/>
</dbReference>
<dbReference type="Gene3D" id="1.20.1250.20">
    <property type="entry name" value="MFS general substrate transporter like domains"/>
    <property type="match status" value="1"/>
</dbReference>
<comment type="caution">
    <text evidence="7">The sequence shown here is derived from an EMBL/GenBank/DDBJ whole genome shotgun (WGS) entry which is preliminary data.</text>
</comment>
<feature type="transmembrane region" description="Helical" evidence="5">
    <location>
        <begin position="203"/>
        <end position="225"/>
    </location>
</feature>
<dbReference type="PRINTS" id="PR01036">
    <property type="entry name" value="TCRTETB"/>
</dbReference>
<feature type="transmembrane region" description="Helical" evidence="5">
    <location>
        <begin position="168"/>
        <end position="191"/>
    </location>
</feature>
<dbReference type="Proteomes" id="UP001316803">
    <property type="component" value="Unassembled WGS sequence"/>
</dbReference>
<dbReference type="GO" id="GO:0005886">
    <property type="term" value="C:plasma membrane"/>
    <property type="evidence" value="ECO:0007669"/>
    <property type="project" value="TreeGrafter"/>
</dbReference>
<keyword evidence="8" id="KW-1185">Reference proteome</keyword>
<keyword evidence="3 5" id="KW-1133">Transmembrane helix</keyword>
<feature type="transmembrane region" description="Helical" evidence="5">
    <location>
        <begin position="338"/>
        <end position="357"/>
    </location>
</feature>
<feature type="transmembrane region" description="Helical" evidence="5">
    <location>
        <begin position="112"/>
        <end position="130"/>
    </location>
</feature>
<feature type="transmembrane region" description="Helical" evidence="5">
    <location>
        <begin position="80"/>
        <end position="106"/>
    </location>
</feature>
<feature type="transmembrane region" description="Helical" evidence="5">
    <location>
        <begin position="49"/>
        <end position="68"/>
    </location>
</feature>
<protein>
    <recommendedName>
        <fullName evidence="6">Major facilitator superfamily (MFS) profile domain-containing protein</fullName>
    </recommendedName>
</protein>
<dbReference type="EMBL" id="JAKLMC020000066">
    <property type="protein sequence ID" value="KAK5947803.1"/>
    <property type="molecule type" value="Genomic_DNA"/>
</dbReference>
<feature type="transmembrane region" description="Helical" evidence="5">
    <location>
        <begin position="275"/>
        <end position="295"/>
    </location>
</feature>
<comment type="subcellular location">
    <subcellularLocation>
        <location evidence="1">Membrane</location>
        <topology evidence="1">Multi-pass membrane protein</topology>
    </subcellularLocation>
</comment>
<dbReference type="InterPro" id="IPR036259">
    <property type="entry name" value="MFS_trans_sf"/>
</dbReference>
<accession>A0AAN8ELU1</accession>
<dbReference type="AlphaFoldDB" id="A0AAN8ELU1"/>
<dbReference type="SUPFAM" id="SSF103473">
    <property type="entry name" value="MFS general substrate transporter"/>
    <property type="match status" value="1"/>
</dbReference>
<feature type="transmembrane region" description="Helical" evidence="5">
    <location>
        <begin position="237"/>
        <end position="254"/>
    </location>
</feature>
<evidence type="ECO:0000313" key="7">
    <source>
        <dbReference type="EMBL" id="KAK5947803.1"/>
    </source>
</evidence>
<dbReference type="GO" id="GO:0022857">
    <property type="term" value="F:transmembrane transporter activity"/>
    <property type="evidence" value="ECO:0007669"/>
    <property type="project" value="InterPro"/>
</dbReference>
<evidence type="ECO:0000256" key="3">
    <source>
        <dbReference type="ARBA" id="ARBA00022989"/>
    </source>
</evidence>